<keyword evidence="2" id="KW-0973">c-di-GMP</keyword>
<dbReference type="InterPro" id="IPR001789">
    <property type="entry name" value="Sig_transdc_resp-reg_receiver"/>
</dbReference>
<dbReference type="NCBIfam" id="TIGR00254">
    <property type="entry name" value="GGDEF"/>
    <property type="match status" value="2"/>
</dbReference>
<dbReference type="Gene3D" id="3.30.70.270">
    <property type="match status" value="1"/>
</dbReference>
<dbReference type="InterPro" id="IPR001633">
    <property type="entry name" value="EAL_dom"/>
</dbReference>
<keyword evidence="3" id="KW-0597">Phosphoprotein</keyword>
<keyword evidence="8" id="KW-1185">Reference proteome</keyword>
<dbReference type="Proteomes" id="UP000283087">
    <property type="component" value="Unassembled WGS sequence"/>
</dbReference>
<sequence>MTIEKVSTPFRVLVVDDDLTARILATHSLEQEGFDVLLADNGVTAIQIFQETQPDIVLMDVEMPELNGFDVCRQLRSMPYGKLVPILMATGQDDMDSVREAYAAGATDFVSKPFNWKILGHRLNYMIRASNTNEQLRQLQKSEARLGNAQRIARLGNWEWHLSTGEVYWSDQFYHLQGGKQGVTSRGIRSFLRCVPVNEWPQLRHWFRELLNCHYSGFMSGINHSICLPGQPIKNMQHQAEVFCDDQGRVALISGTMLDVSELKQAQEQVLKLARFDSLTGLSNRSVFSDRVQLAMDQAERNDSLGAVLFLDLDNFKRINDTFGHGMGDLLLKEVANRLFQSVCVDDHETDPVDGSPTDIPRVTGQLSLDVRDKDQGGLLPQVARFGGDEFTVLLPHIEQIQDAENIARRILDTIGRSIDLAGQEVVITPSIGIAIFPHHGESVDSLMKNVDAAMYYVKHAGKNGYELFVNSMNVVAKRRLALETGLRHAIEDNELTLHYQPQVDLRSGKIVGVEALLRWKSEQLGDVSPVEFISVAEETGLISAIGEWVMREACRQARQWQLDGLPHIRVAVNLSVRQFAKQHLEQLVAQVLEDTGLPVNCLELEITENMLMDDVEGSVETLHRLKALGVQLAIDDFGTGYSSLSYLKRFPIDRLKVDRSFITHVTTDHDDAAVTQAIIAVAHNMGLSVTAEGVEEKAQLAFLKQHACEEVQGYFFSRPLKADDLAAFLKVGNGYITQLPE</sequence>
<dbReference type="GO" id="GO:0000160">
    <property type="term" value="P:phosphorelay signal transduction system"/>
    <property type="evidence" value="ECO:0007669"/>
    <property type="project" value="InterPro"/>
</dbReference>
<evidence type="ECO:0000256" key="2">
    <source>
        <dbReference type="ARBA" id="ARBA00022636"/>
    </source>
</evidence>
<dbReference type="GO" id="GO:0071111">
    <property type="term" value="F:cyclic-guanylate-specific phosphodiesterase activity"/>
    <property type="evidence" value="ECO:0007669"/>
    <property type="project" value="UniProtKB-EC"/>
</dbReference>
<dbReference type="InterPro" id="IPR011006">
    <property type="entry name" value="CheY-like_superfamily"/>
</dbReference>
<dbReference type="Pfam" id="PF00990">
    <property type="entry name" value="GGDEF"/>
    <property type="match status" value="2"/>
</dbReference>
<dbReference type="SUPFAM" id="SSF55073">
    <property type="entry name" value="Nucleotide cyclase"/>
    <property type="match status" value="2"/>
</dbReference>
<dbReference type="SUPFAM" id="SSF141868">
    <property type="entry name" value="EAL domain-like"/>
    <property type="match status" value="1"/>
</dbReference>
<dbReference type="PANTHER" id="PTHR44757:SF2">
    <property type="entry name" value="BIOFILM ARCHITECTURE MAINTENANCE PROTEIN MBAA"/>
    <property type="match status" value="1"/>
</dbReference>
<dbReference type="PROSITE" id="PS50883">
    <property type="entry name" value="EAL"/>
    <property type="match status" value="1"/>
</dbReference>
<evidence type="ECO:0000259" key="5">
    <source>
        <dbReference type="PROSITE" id="PS50883"/>
    </source>
</evidence>
<dbReference type="PROSITE" id="PS50887">
    <property type="entry name" value="GGDEF"/>
    <property type="match status" value="1"/>
</dbReference>
<name>A0A430KTC2_9GAMM</name>
<feature type="domain" description="Response regulatory" evidence="4">
    <location>
        <begin position="11"/>
        <end position="127"/>
    </location>
</feature>
<dbReference type="SUPFAM" id="SSF52172">
    <property type="entry name" value="CheY-like"/>
    <property type="match status" value="1"/>
</dbReference>
<dbReference type="AlphaFoldDB" id="A0A430KTC2"/>
<evidence type="ECO:0000259" key="4">
    <source>
        <dbReference type="PROSITE" id="PS50110"/>
    </source>
</evidence>
<dbReference type="Gene3D" id="3.20.20.450">
    <property type="entry name" value="EAL domain"/>
    <property type="match status" value="1"/>
</dbReference>
<feature type="domain" description="EAL" evidence="5">
    <location>
        <begin position="480"/>
        <end position="734"/>
    </location>
</feature>
<organism evidence="7 8">
    <name type="scientific">Amphritea opalescens</name>
    <dbReference type="NCBI Taxonomy" id="2490544"/>
    <lineage>
        <taxon>Bacteria</taxon>
        <taxon>Pseudomonadati</taxon>
        <taxon>Pseudomonadota</taxon>
        <taxon>Gammaproteobacteria</taxon>
        <taxon>Oceanospirillales</taxon>
        <taxon>Oceanospirillaceae</taxon>
        <taxon>Amphritea</taxon>
    </lineage>
</organism>
<feature type="domain" description="GGDEF" evidence="6">
    <location>
        <begin position="304"/>
        <end position="471"/>
    </location>
</feature>
<dbReference type="EMBL" id="RQXW01000004">
    <property type="protein sequence ID" value="RTE66730.1"/>
    <property type="molecule type" value="Genomic_DNA"/>
</dbReference>
<evidence type="ECO:0000313" key="7">
    <source>
        <dbReference type="EMBL" id="RTE66730.1"/>
    </source>
</evidence>
<dbReference type="Pfam" id="PF00072">
    <property type="entry name" value="Response_reg"/>
    <property type="match status" value="1"/>
</dbReference>
<evidence type="ECO:0000256" key="1">
    <source>
        <dbReference type="ARBA" id="ARBA00012282"/>
    </source>
</evidence>
<dbReference type="SMART" id="SM00267">
    <property type="entry name" value="GGDEF"/>
    <property type="match status" value="1"/>
</dbReference>
<dbReference type="FunFam" id="3.20.20.450:FF:000001">
    <property type="entry name" value="Cyclic di-GMP phosphodiesterase yahA"/>
    <property type="match status" value="1"/>
</dbReference>
<dbReference type="CDD" id="cd01948">
    <property type="entry name" value="EAL"/>
    <property type="match status" value="1"/>
</dbReference>
<dbReference type="Gene3D" id="3.30.450.20">
    <property type="entry name" value="PAS domain"/>
    <property type="match status" value="1"/>
</dbReference>
<feature type="modified residue" description="4-aspartylphosphate" evidence="3">
    <location>
        <position position="60"/>
    </location>
</feature>
<comment type="caution">
    <text evidence="7">The sequence shown here is derived from an EMBL/GenBank/DDBJ whole genome shotgun (WGS) entry which is preliminary data.</text>
</comment>
<proteinExistence type="predicted"/>
<dbReference type="SMART" id="SM00052">
    <property type="entry name" value="EAL"/>
    <property type="match status" value="1"/>
</dbReference>
<dbReference type="InterPro" id="IPR000160">
    <property type="entry name" value="GGDEF_dom"/>
</dbReference>
<dbReference type="EC" id="3.1.4.52" evidence="1"/>
<evidence type="ECO:0000256" key="3">
    <source>
        <dbReference type="PROSITE-ProRule" id="PRU00169"/>
    </source>
</evidence>
<dbReference type="InterPro" id="IPR029787">
    <property type="entry name" value="Nucleotide_cyclase"/>
</dbReference>
<accession>A0A430KTC2</accession>
<protein>
    <recommendedName>
        <fullName evidence="1">cyclic-guanylate-specific phosphodiesterase</fullName>
        <ecNumber evidence="1">3.1.4.52</ecNumber>
    </recommendedName>
</protein>
<dbReference type="CDD" id="cd01949">
    <property type="entry name" value="GGDEF"/>
    <property type="match status" value="1"/>
</dbReference>
<evidence type="ECO:0000259" key="6">
    <source>
        <dbReference type="PROSITE" id="PS50887"/>
    </source>
</evidence>
<reference evidence="7 8" key="1">
    <citation type="submission" date="2018-11" db="EMBL/GenBank/DDBJ databases">
        <title>The draft genome sequence of Amphritea opalescens ANRC-JH13T.</title>
        <authorList>
            <person name="Fang Z."/>
            <person name="Zhang Y."/>
            <person name="Han X."/>
        </authorList>
    </citation>
    <scope>NUCLEOTIDE SEQUENCE [LARGE SCALE GENOMIC DNA]</scope>
    <source>
        <strain evidence="7 8">ANRC-JH13</strain>
    </source>
</reference>
<dbReference type="PANTHER" id="PTHR44757">
    <property type="entry name" value="DIGUANYLATE CYCLASE DGCP"/>
    <property type="match status" value="1"/>
</dbReference>
<dbReference type="InterPro" id="IPR043128">
    <property type="entry name" value="Rev_trsase/Diguanyl_cyclase"/>
</dbReference>
<dbReference type="RefSeq" id="WP_126157833.1">
    <property type="nucleotide sequence ID" value="NZ_RQXW01000004.1"/>
</dbReference>
<dbReference type="PROSITE" id="PS50110">
    <property type="entry name" value="RESPONSE_REGULATORY"/>
    <property type="match status" value="1"/>
</dbReference>
<dbReference type="Pfam" id="PF00563">
    <property type="entry name" value="EAL"/>
    <property type="match status" value="1"/>
</dbReference>
<dbReference type="Gene3D" id="3.40.50.2300">
    <property type="match status" value="1"/>
</dbReference>
<dbReference type="InterPro" id="IPR052155">
    <property type="entry name" value="Biofilm_reg_signaling"/>
</dbReference>
<gene>
    <name evidence="7" type="ORF">EH243_06530</name>
</gene>
<evidence type="ECO:0000313" key="8">
    <source>
        <dbReference type="Proteomes" id="UP000283087"/>
    </source>
</evidence>
<dbReference type="SMART" id="SM00448">
    <property type="entry name" value="REC"/>
    <property type="match status" value="1"/>
</dbReference>
<dbReference type="InterPro" id="IPR035919">
    <property type="entry name" value="EAL_sf"/>
</dbReference>
<dbReference type="OrthoDB" id="9816034at2"/>